<dbReference type="Proteomes" id="UP000190813">
    <property type="component" value="Unassembled WGS sequence"/>
</dbReference>
<evidence type="ECO:0000256" key="1">
    <source>
        <dbReference type="ARBA" id="ARBA00005254"/>
    </source>
</evidence>
<dbReference type="InterPro" id="IPR014748">
    <property type="entry name" value="Enoyl-CoA_hydra_C"/>
</dbReference>
<evidence type="ECO:0000313" key="5">
    <source>
        <dbReference type="Proteomes" id="UP000190813"/>
    </source>
</evidence>
<gene>
    <name evidence="4" type="ORF">BAZ10_16270</name>
</gene>
<keyword evidence="5" id="KW-1185">Reference proteome</keyword>
<dbReference type="FunFam" id="1.10.12.10:FF:000001">
    <property type="entry name" value="Probable enoyl-CoA hydratase, mitochondrial"/>
    <property type="match status" value="1"/>
</dbReference>
<dbReference type="PANTHER" id="PTHR11941">
    <property type="entry name" value="ENOYL-COA HYDRATASE-RELATED"/>
    <property type="match status" value="1"/>
</dbReference>
<protein>
    <submittedName>
        <fullName evidence="4">Crotonase</fullName>
    </submittedName>
</protein>
<evidence type="ECO:0000313" key="4">
    <source>
        <dbReference type="EMBL" id="OPC67602.1"/>
    </source>
</evidence>
<dbReference type="Pfam" id="PF00378">
    <property type="entry name" value="ECH_1"/>
    <property type="match status" value="1"/>
</dbReference>
<dbReference type="GO" id="GO:0006635">
    <property type="term" value="P:fatty acid beta-oxidation"/>
    <property type="evidence" value="ECO:0007669"/>
    <property type="project" value="TreeGrafter"/>
</dbReference>
<organism evidence="4 5">
    <name type="scientific">Elizabethkingia occulta</name>
    <dbReference type="NCBI Taxonomy" id="1867263"/>
    <lineage>
        <taxon>Bacteria</taxon>
        <taxon>Pseudomonadati</taxon>
        <taxon>Bacteroidota</taxon>
        <taxon>Flavobacteriia</taxon>
        <taxon>Flavobacteriales</taxon>
        <taxon>Weeksellaceae</taxon>
        <taxon>Elizabethkingia</taxon>
    </lineage>
</organism>
<dbReference type="InterPro" id="IPR001753">
    <property type="entry name" value="Enoyl-CoA_hydra/iso"/>
</dbReference>
<name>A0A1T3MSI4_9FLAO</name>
<dbReference type="Gene3D" id="1.10.12.10">
    <property type="entry name" value="Lyase 2-enoyl-coa Hydratase, Chain A, domain 2"/>
    <property type="match status" value="1"/>
</dbReference>
<evidence type="ECO:0000256" key="3">
    <source>
        <dbReference type="RuleBase" id="RU003707"/>
    </source>
</evidence>
<dbReference type="SUPFAM" id="SSF52096">
    <property type="entry name" value="ClpP/crotonase"/>
    <property type="match status" value="1"/>
</dbReference>
<comment type="caution">
    <text evidence="4">The sequence shown here is derived from an EMBL/GenBank/DDBJ whole genome shotgun (WGS) entry which is preliminary data.</text>
</comment>
<dbReference type="PANTHER" id="PTHR11941:SF54">
    <property type="entry name" value="ENOYL-COA HYDRATASE, MITOCHONDRIAL"/>
    <property type="match status" value="1"/>
</dbReference>
<proteinExistence type="inferred from homology"/>
<comment type="similarity">
    <text evidence="1 3">Belongs to the enoyl-CoA hydratase/isomerase family.</text>
</comment>
<dbReference type="FunFam" id="3.90.226.10:FF:000009">
    <property type="entry name" value="Carnitinyl-CoA dehydratase"/>
    <property type="match status" value="1"/>
</dbReference>
<evidence type="ECO:0000256" key="2">
    <source>
        <dbReference type="ARBA" id="ARBA00023239"/>
    </source>
</evidence>
<keyword evidence="2" id="KW-0456">Lyase</keyword>
<dbReference type="AlphaFoldDB" id="A0A1T3MSI4"/>
<dbReference type="Gene3D" id="3.90.226.10">
    <property type="entry name" value="2-enoyl-CoA Hydratase, Chain A, domain 1"/>
    <property type="match status" value="1"/>
</dbReference>
<dbReference type="PROSITE" id="PS00166">
    <property type="entry name" value="ENOYL_COA_HYDRATASE"/>
    <property type="match status" value="1"/>
</dbReference>
<dbReference type="InterPro" id="IPR018376">
    <property type="entry name" value="Enoyl-CoA_hyd/isom_CS"/>
</dbReference>
<accession>A0A1T3MSI4</accession>
<dbReference type="InterPro" id="IPR029045">
    <property type="entry name" value="ClpP/crotonase-like_dom_sf"/>
</dbReference>
<reference evidence="4 5" key="1">
    <citation type="submission" date="2016-06" db="EMBL/GenBank/DDBJ databases">
        <title>Revisiting the taxonomy of the Elizabethkingia Genus based on Whole-Genome Sequencing, Optical Mapping, and MALDI-TOF.</title>
        <authorList>
            <person name="Nicholson A.C."/>
        </authorList>
    </citation>
    <scope>NUCLEOTIDE SEQUENCE [LARGE SCALE GENOMIC DNA]</scope>
    <source>
        <strain evidence="4 5">G4070</strain>
    </source>
</reference>
<dbReference type="RefSeq" id="WP_078771246.1">
    <property type="nucleotide sequence ID" value="NZ_CBCSBR010000007.1"/>
</dbReference>
<dbReference type="EMBL" id="MAHX01000007">
    <property type="protein sequence ID" value="OPC67602.1"/>
    <property type="molecule type" value="Genomic_DNA"/>
</dbReference>
<dbReference type="GO" id="GO:0016836">
    <property type="term" value="F:hydro-lyase activity"/>
    <property type="evidence" value="ECO:0007669"/>
    <property type="project" value="UniProtKB-ARBA"/>
</dbReference>
<sequence>MDFETLIYTQDGYTGILTINRPQALNALNADVLKELKIFTDYIKTNTDIRVLIITGAGDKAFVAGADIKAMQKMTPKEAEEFSVTAQTVFNAIEALPFAVIAAVNGFALGGGCELALACDIILASEKSRFGLPEVTLGLLPCFGGTQRLPRAIGLYKAKEMIFSGEFYTAESCKEFGFVNRVIAPEKLLDEACKLAATIASRGPVAVAKAKQSLNTGVEIHITEGLKQEAYLFGELFDTEDHNEGIGAFVEKRTPDFKGK</sequence>
<dbReference type="CDD" id="cd06558">
    <property type="entry name" value="crotonase-like"/>
    <property type="match status" value="1"/>
</dbReference>